<dbReference type="GeneID" id="37203798"/>
<evidence type="ECO:0008006" key="8">
    <source>
        <dbReference type="Google" id="ProtNLM"/>
    </source>
</evidence>
<dbReference type="Pfam" id="PF01040">
    <property type="entry name" value="UbiA"/>
    <property type="match status" value="1"/>
</dbReference>
<keyword evidence="7" id="KW-1185">Reference proteome</keyword>
<evidence type="ECO:0000256" key="2">
    <source>
        <dbReference type="ARBA" id="ARBA00022692"/>
    </source>
</evidence>
<evidence type="ECO:0000256" key="4">
    <source>
        <dbReference type="ARBA" id="ARBA00023136"/>
    </source>
</evidence>
<feature type="transmembrane region" description="Helical" evidence="5">
    <location>
        <begin position="120"/>
        <end position="152"/>
    </location>
</feature>
<organism evidence="6 7">
    <name type="scientific">Aspergillus homomorphus (strain CBS 101889)</name>
    <dbReference type="NCBI Taxonomy" id="1450537"/>
    <lineage>
        <taxon>Eukaryota</taxon>
        <taxon>Fungi</taxon>
        <taxon>Dikarya</taxon>
        <taxon>Ascomycota</taxon>
        <taxon>Pezizomycotina</taxon>
        <taxon>Eurotiomycetes</taxon>
        <taxon>Eurotiomycetidae</taxon>
        <taxon>Eurotiales</taxon>
        <taxon>Aspergillaceae</taxon>
        <taxon>Aspergillus</taxon>
        <taxon>Aspergillus subgen. Circumdati</taxon>
    </lineage>
</organism>
<evidence type="ECO:0000256" key="1">
    <source>
        <dbReference type="ARBA" id="ARBA00004141"/>
    </source>
</evidence>
<dbReference type="CDD" id="cd13965">
    <property type="entry name" value="PT_UbiA_3"/>
    <property type="match status" value="1"/>
</dbReference>
<evidence type="ECO:0000313" key="6">
    <source>
        <dbReference type="EMBL" id="RAL07149.1"/>
    </source>
</evidence>
<evidence type="ECO:0000256" key="5">
    <source>
        <dbReference type="SAM" id="Phobius"/>
    </source>
</evidence>
<name>A0A395HI32_ASPHC</name>
<dbReference type="InterPro" id="IPR050475">
    <property type="entry name" value="Prenyltransferase_related"/>
</dbReference>
<protein>
    <recommendedName>
        <fullName evidence="8">UbiA prenyltransferase</fullName>
    </recommendedName>
</protein>
<feature type="transmembrane region" description="Helical" evidence="5">
    <location>
        <begin position="32"/>
        <end position="54"/>
    </location>
</feature>
<dbReference type="RefSeq" id="XP_025546303.1">
    <property type="nucleotide sequence ID" value="XM_025699509.1"/>
</dbReference>
<dbReference type="STRING" id="1450537.A0A395HI32"/>
<dbReference type="InterPro" id="IPR044878">
    <property type="entry name" value="UbiA_sf"/>
</dbReference>
<dbReference type="AlphaFoldDB" id="A0A395HI32"/>
<feature type="transmembrane region" description="Helical" evidence="5">
    <location>
        <begin position="306"/>
        <end position="327"/>
    </location>
</feature>
<keyword evidence="4 5" id="KW-0472">Membrane</keyword>
<feature type="transmembrane region" description="Helical" evidence="5">
    <location>
        <begin position="276"/>
        <end position="294"/>
    </location>
</feature>
<feature type="transmembrane region" description="Helical" evidence="5">
    <location>
        <begin position="66"/>
        <end position="86"/>
    </location>
</feature>
<dbReference type="GO" id="GO:0016020">
    <property type="term" value="C:membrane"/>
    <property type="evidence" value="ECO:0007669"/>
    <property type="project" value="UniProtKB-SubCell"/>
</dbReference>
<evidence type="ECO:0000313" key="7">
    <source>
        <dbReference type="Proteomes" id="UP000248961"/>
    </source>
</evidence>
<keyword evidence="3 5" id="KW-1133">Transmembrane helix</keyword>
<reference evidence="6 7" key="1">
    <citation type="submission" date="2018-02" db="EMBL/GenBank/DDBJ databases">
        <title>The genomes of Aspergillus section Nigri reveals drivers in fungal speciation.</title>
        <authorList>
            <consortium name="DOE Joint Genome Institute"/>
            <person name="Vesth T.C."/>
            <person name="Nybo J."/>
            <person name="Theobald S."/>
            <person name="Brandl J."/>
            <person name="Frisvad J.C."/>
            <person name="Nielsen K.F."/>
            <person name="Lyhne E.K."/>
            <person name="Kogle M.E."/>
            <person name="Kuo A."/>
            <person name="Riley R."/>
            <person name="Clum A."/>
            <person name="Nolan M."/>
            <person name="Lipzen A."/>
            <person name="Salamov A."/>
            <person name="Henrissat B."/>
            <person name="Wiebenga A."/>
            <person name="De vries R.P."/>
            <person name="Grigoriev I.V."/>
            <person name="Mortensen U.H."/>
            <person name="Andersen M.R."/>
            <person name="Baker S.E."/>
        </authorList>
    </citation>
    <scope>NUCLEOTIDE SEQUENCE [LARGE SCALE GENOMIC DNA]</scope>
    <source>
        <strain evidence="6 7">CBS 101889</strain>
    </source>
</reference>
<dbReference type="GO" id="GO:0016765">
    <property type="term" value="F:transferase activity, transferring alkyl or aryl (other than methyl) groups"/>
    <property type="evidence" value="ECO:0007669"/>
    <property type="project" value="InterPro"/>
</dbReference>
<evidence type="ECO:0000256" key="3">
    <source>
        <dbReference type="ARBA" id="ARBA00022989"/>
    </source>
</evidence>
<accession>A0A395HI32</accession>
<dbReference type="PANTHER" id="PTHR42723">
    <property type="entry name" value="CHLOROPHYLL SYNTHASE"/>
    <property type="match status" value="1"/>
</dbReference>
<dbReference type="OrthoDB" id="434972at2759"/>
<proteinExistence type="predicted"/>
<dbReference type="PANTHER" id="PTHR42723:SF1">
    <property type="entry name" value="CHLOROPHYLL SYNTHASE, CHLOROPLASTIC"/>
    <property type="match status" value="1"/>
</dbReference>
<gene>
    <name evidence="6" type="ORF">BO97DRAFT_464661</name>
</gene>
<keyword evidence="2 5" id="KW-0812">Transmembrane</keyword>
<dbReference type="InterPro" id="IPR000537">
    <property type="entry name" value="UbiA_prenyltransferase"/>
</dbReference>
<sequence>MAEQRAELGDTILLPNQTIAVGGQLTTSLAKYAYSIWLFAVNDLQTIVIPSLIFGVTNASAEKDLFLWRSSLVLAWLWLNLVCICIDNQRNDAAIAEDIVDKPWRPLPARRLSPDQAKTIMIFCWAGALLFSGCCSGGTGPAIALVAASYAYNQLGGGDFLLSRNVLNACGYFCFNLGATEIALGERASTSMGTSSDPLHQSLLPGVRWALIVSAVIMSTMHIQDMYDQEGDAMRGRRTVPLVIGDLRARWTLVISMNIWGPLSCYLAGINITAPIFALSCVLALTVAMRLFAFRDQSQDQRTFRVWNVWIAVIYIMPLFGTCQLSRG</sequence>
<comment type="subcellular location">
    <subcellularLocation>
        <location evidence="1">Membrane</location>
        <topology evidence="1">Multi-pass membrane protein</topology>
    </subcellularLocation>
</comment>
<dbReference type="EMBL" id="KZ824339">
    <property type="protein sequence ID" value="RAL07149.1"/>
    <property type="molecule type" value="Genomic_DNA"/>
</dbReference>
<dbReference type="VEuPathDB" id="FungiDB:BO97DRAFT_464661"/>
<dbReference type="Gene3D" id="1.10.357.140">
    <property type="entry name" value="UbiA prenyltransferase"/>
    <property type="match status" value="1"/>
</dbReference>
<dbReference type="Proteomes" id="UP000248961">
    <property type="component" value="Unassembled WGS sequence"/>
</dbReference>